<dbReference type="Proteomes" id="UP001651158">
    <property type="component" value="Unassembled WGS sequence"/>
</dbReference>
<reference evidence="1 2" key="1">
    <citation type="journal article" date="2022" name="Front. Cell. Infect. Microbiol.">
        <title>The Genomes of Two Strains of Taenia crassiceps the Animal Model for the Study of Human Cysticercosis.</title>
        <authorList>
            <person name="Bobes R.J."/>
            <person name="Estrada K."/>
            <person name="Rios-Valencia D.G."/>
            <person name="Calderon-Gallegos A."/>
            <person name="de la Torre P."/>
            <person name="Carrero J.C."/>
            <person name="Sanchez-Flores A."/>
            <person name="Laclette J.P."/>
        </authorList>
    </citation>
    <scope>NUCLEOTIDE SEQUENCE [LARGE SCALE GENOMIC DNA]</scope>
    <source>
        <strain evidence="1">WFUcys</strain>
    </source>
</reference>
<gene>
    <name evidence="1" type="ORF">TcWFU_002089</name>
</gene>
<dbReference type="EMBL" id="JAKROA010000002">
    <property type="protein sequence ID" value="KAL5109900.1"/>
    <property type="molecule type" value="Genomic_DNA"/>
</dbReference>
<name>A0ABR4QKI7_9CEST</name>
<protein>
    <submittedName>
        <fullName evidence="1">Uncharacterized protein</fullName>
    </submittedName>
</protein>
<accession>A0ABR4QKI7</accession>
<comment type="caution">
    <text evidence="1">The sequence shown here is derived from an EMBL/GenBank/DDBJ whole genome shotgun (WGS) entry which is preliminary data.</text>
</comment>
<evidence type="ECO:0000313" key="1">
    <source>
        <dbReference type="EMBL" id="KAL5109900.1"/>
    </source>
</evidence>
<evidence type="ECO:0000313" key="2">
    <source>
        <dbReference type="Proteomes" id="UP001651158"/>
    </source>
</evidence>
<sequence length="120" mass="12850">MLSSTNNENSEYRAQLRRSTKAGGLNKKKGLNVVDANAVVSSVYAGEPIEDGIDCCESNINLVDYADALVLNGYVEHVFDGVSALSSGWRPGRTSIAQDGGNSCEDLSFDELPPLLLKIN</sequence>
<keyword evidence="2" id="KW-1185">Reference proteome</keyword>
<organism evidence="1 2">
    <name type="scientific">Taenia crassiceps</name>
    <dbReference type="NCBI Taxonomy" id="6207"/>
    <lineage>
        <taxon>Eukaryota</taxon>
        <taxon>Metazoa</taxon>
        <taxon>Spiralia</taxon>
        <taxon>Lophotrochozoa</taxon>
        <taxon>Platyhelminthes</taxon>
        <taxon>Cestoda</taxon>
        <taxon>Eucestoda</taxon>
        <taxon>Cyclophyllidea</taxon>
        <taxon>Taeniidae</taxon>
        <taxon>Taenia</taxon>
    </lineage>
</organism>
<proteinExistence type="predicted"/>